<feature type="domain" description="GmrSD restriction endonucleases C-terminal" evidence="2">
    <location>
        <begin position="590"/>
        <end position="710"/>
    </location>
</feature>
<sequence length="723" mass="84235">MTMNNSSVKVSSLPIKKLLTNGDQYVIPMYQRNYAWGTVEIETLIKDIIDAYNRDPNLTYYLGTLVVFEKSNTSQALFEVIDGQQRLTTLTLLAIYLHHNHHQYCHSYLEQFNQTNLYFESRPHSDYTLSLLYNRESARFAQDASMNQSIIDGYDILTKTMTYLFNGNNEVTSINEFCTFLFNKVEIARVPVPQETDLNHYFEVMNNRGEQLEKHEIIKARLLSAISSDTSADTKQIQHCKSLLDLIWNTCSRMNKYVQYGFTTDLRKKIFSSDWAHFEPKYFSDLLDFYIQDCNEQAAKKSKDNSKTASEKVEAQNIISLNDILFNDTVDIPTNPAKKNKGDEDDETYYSLIDFPNFLLQVLRVHVTQNLTDNPQNDIVSLDDKQLLIEFDNHLIGSKVTNKVAKIEQFLYTLLKSKFLFDQYIIKRNTESKKGYWTLEQLNNEASGPSYKQNMPKDSTGPDLNASLVTLQSAFHVSAPTLNSKYWLNACLQYLYLTFDKREQGIDGKAFLSYLDGLAKAYMLRRYIAQSDRTKPNNIVNDYFQEFSRHINDNSEMTLSSQSLSPRTIEFEKLSQQLRYPHVNVFVFNYLDYLIWLSGNVESGDKKKFRPSTQGSIEHFLPQTPIHKDEKIDDRIDIHRFGNLCLINRSLNSRVSNHQPLAKKEHYDESFKSHIDSLKLYKMIKVFNPKDNQYQWGYDQIIEHENEMLRLFEGALNLKIEGR</sequence>
<dbReference type="eggNOG" id="COG1479">
    <property type="taxonomic scope" value="Bacteria"/>
</dbReference>
<gene>
    <name evidence="3" type="ordered locus">Pcryo_0949</name>
</gene>
<evidence type="ECO:0000259" key="1">
    <source>
        <dbReference type="Pfam" id="PF03235"/>
    </source>
</evidence>
<dbReference type="EMBL" id="CP000323">
    <property type="protein sequence ID" value="ABE74730.1"/>
    <property type="molecule type" value="Genomic_DNA"/>
</dbReference>
<dbReference type="Pfam" id="PF03235">
    <property type="entry name" value="GmrSD_N"/>
    <property type="match status" value="1"/>
</dbReference>
<dbReference type="InterPro" id="IPR004919">
    <property type="entry name" value="GmrSD_N"/>
</dbReference>
<accession>Q1QC73</accession>
<dbReference type="Proteomes" id="UP000002425">
    <property type="component" value="Chromosome"/>
</dbReference>
<dbReference type="Pfam" id="PF07510">
    <property type="entry name" value="GmrSD_C"/>
    <property type="match status" value="1"/>
</dbReference>
<protein>
    <recommendedName>
        <fullName evidence="5">DUF262 domain-containing protein</fullName>
    </recommendedName>
</protein>
<evidence type="ECO:0000313" key="3">
    <source>
        <dbReference type="EMBL" id="ABE74730.1"/>
    </source>
</evidence>
<evidence type="ECO:0000259" key="2">
    <source>
        <dbReference type="Pfam" id="PF07510"/>
    </source>
</evidence>
<dbReference type="PANTHER" id="PTHR35149:SF1">
    <property type="entry name" value="DUF5655 DOMAIN-CONTAINING PROTEIN"/>
    <property type="match status" value="1"/>
</dbReference>
<keyword evidence="4" id="KW-1185">Reference proteome</keyword>
<dbReference type="InterPro" id="IPR011089">
    <property type="entry name" value="GmrSD_C"/>
</dbReference>
<dbReference type="PANTHER" id="PTHR35149">
    <property type="entry name" value="SLL5132 PROTEIN"/>
    <property type="match status" value="1"/>
</dbReference>
<organism evidence="3 4">
    <name type="scientific">Psychrobacter cryohalolentis (strain ATCC BAA-1226 / DSM 17306 / VKM B-2378 / K5)</name>
    <dbReference type="NCBI Taxonomy" id="335284"/>
    <lineage>
        <taxon>Bacteria</taxon>
        <taxon>Pseudomonadati</taxon>
        <taxon>Pseudomonadota</taxon>
        <taxon>Gammaproteobacteria</taxon>
        <taxon>Moraxellales</taxon>
        <taxon>Moraxellaceae</taxon>
        <taxon>Psychrobacter</taxon>
    </lineage>
</organism>
<dbReference type="HOGENOM" id="CLU_023391_0_0_6"/>
<evidence type="ECO:0008006" key="5">
    <source>
        <dbReference type="Google" id="ProtNLM"/>
    </source>
</evidence>
<dbReference type="RefSeq" id="WP_011513291.1">
    <property type="nucleotide sequence ID" value="NC_007969.1"/>
</dbReference>
<proteinExistence type="predicted"/>
<reference evidence="3" key="1">
    <citation type="submission" date="2006-03" db="EMBL/GenBank/DDBJ databases">
        <title>Complete sequence of chromosome of Psychrobacter cryohalolentis K5.</title>
        <authorList>
            <consortium name="US DOE Joint Genome Institute"/>
            <person name="Copeland A."/>
            <person name="Lucas S."/>
            <person name="Lapidus A."/>
            <person name="Barry K."/>
            <person name="Detter J.C."/>
            <person name="Glavina del Rio T."/>
            <person name="Hammon N."/>
            <person name="Israni S."/>
            <person name="Dalin E."/>
            <person name="Tice H."/>
            <person name="Pitluck S."/>
            <person name="Brettin T."/>
            <person name="Bruce D."/>
            <person name="Han C."/>
            <person name="Tapia R."/>
            <person name="Sims D.R."/>
            <person name="Gilna P."/>
            <person name="Schmutz J."/>
            <person name="Larimer F."/>
            <person name="Land M."/>
            <person name="Hauser L."/>
            <person name="Kyrpides N."/>
            <person name="Kim E."/>
            <person name="Richardson P."/>
        </authorList>
    </citation>
    <scope>NUCLEOTIDE SEQUENCE</scope>
    <source>
        <strain evidence="3">K5</strain>
    </source>
</reference>
<dbReference type="AlphaFoldDB" id="Q1QC73"/>
<dbReference type="KEGG" id="pcr:Pcryo_0949"/>
<evidence type="ECO:0000313" key="4">
    <source>
        <dbReference type="Proteomes" id="UP000002425"/>
    </source>
</evidence>
<feature type="domain" description="GmrSD restriction endonucleases N-terminal" evidence="1">
    <location>
        <begin position="15"/>
        <end position="223"/>
    </location>
</feature>
<name>Q1QC73_PSYCK</name>
<dbReference type="STRING" id="335284.Pcryo_0949"/>